<reference evidence="1 2" key="2">
    <citation type="submission" date="2019-07" db="EMBL/GenBank/DDBJ databases">
        <title>Helicobacter labacensis sp. nov., Helicobacter mehlei sp. nov. and Helicobacter vulpis sp. nov., isolated from gastric mucosa of red fox (Vulpis vulpis).</title>
        <authorList>
            <person name="Kusar D."/>
            <person name="Gruntar I."/>
            <person name="Pate M."/>
            <person name="Zajc U."/>
            <person name="Ocepek M."/>
        </authorList>
    </citation>
    <scope>NUCLEOTIDE SEQUENCE [LARGE SCALE GENOMIC DNA]</scope>
    <source>
        <strain evidence="1 2">L8b</strain>
    </source>
</reference>
<organism evidence="1 2">
    <name type="scientific">Helicobacter mehlei</name>
    <dbReference type="NCBI Taxonomy" id="2316080"/>
    <lineage>
        <taxon>Bacteria</taxon>
        <taxon>Pseudomonadati</taxon>
        <taxon>Campylobacterota</taxon>
        <taxon>Epsilonproteobacteria</taxon>
        <taxon>Campylobacterales</taxon>
        <taxon>Helicobacteraceae</taxon>
        <taxon>Helicobacter</taxon>
    </lineage>
</organism>
<dbReference type="AlphaFoldDB" id="A0A553V397"/>
<dbReference type="Gene3D" id="3.40.50.300">
    <property type="entry name" value="P-loop containing nucleotide triphosphate hydrolases"/>
    <property type="match status" value="1"/>
</dbReference>
<dbReference type="OrthoDB" id="9811073at2"/>
<sequence>MKTSMLILSHTPHQEALHCQERLQEELQGMRPLIDMVAEEELKIEHAQEIKNRCVLSYAGPKIFIIAAHHFNIFAQNALLKILEEPPANTRFIVIAKHKHALLPTMLSRLICQDKRTQITKEPFKLNLATCTLQDIYAYLKELEGRSLSIEQGAQLIQSLLYALQEAKIPLEASMLDHFQQAMQANLLYMRPSHNLLPLLLMVLQARDNPCF</sequence>
<accession>A0A553V397</accession>
<protein>
    <submittedName>
        <fullName evidence="1">DNA polymerase III subunit delta</fullName>
    </submittedName>
</protein>
<dbReference type="SUPFAM" id="SSF52540">
    <property type="entry name" value="P-loop containing nucleoside triphosphate hydrolases"/>
    <property type="match status" value="1"/>
</dbReference>
<dbReference type="Proteomes" id="UP000319322">
    <property type="component" value="Unassembled WGS sequence"/>
</dbReference>
<gene>
    <name evidence="1" type="ORF">FNE76_00130</name>
</gene>
<dbReference type="InterPro" id="IPR027417">
    <property type="entry name" value="P-loop_NTPase"/>
</dbReference>
<keyword evidence="2" id="KW-1185">Reference proteome</keyword>
<dbReference type="EMBL" id="VKGC01000001">
    <property type="protein sequence ID" value="TSA86920.1"/>
    <property type="molecule type" value="Genomic_DNA"/>
</dbReference>
<dbReference type="Pfam" id="PF13177">
    <property type="entry name" value="DNA_pol3_delta2"/>
    <property type="match status" value="1"/>
</dbReference>
<evidence type="ECO:0000313" key="1">
    <source>
        <dbReference type="EMBL" id="TSA86920.1"/>
    </source>
</evidence>
<dbReference type="NCBIfam" id="NF006296">
    <property type="entry name" value="PRK08485.1"/>
    <property type="match status" value="1"/>
</dbReference>
<evidence type="ECO:0000313" key="2">
    <source>
        <dbReference type="Proteomes" id="UP000319322"/>
    </source>
</evidence>
<name>A0A553V397_9HELI</name>
<reference evidence="1 2" key="3">
    <citation type="submission" date="2019-07" db="EMBL/GenBank/DDBJ databases">
        <authorList>
            <person name="Papic B."/>
        </authorList>
    </citation>
    <scope>NUCLEOTIDE SEQUENCE [LARGE SCALE GENOMIC DNA]</scope>
    <source>
        <strain evidence="1 2">L8b</strain>
    </source>
</reference>
<proteinExistence type="predicted"/>
<dbReference type="RefSeq" id="WP_120948167.1">
    <property type="nucleotide sequence ID" value="NZ_QXQP01000010.1"/>
</dbReference>
<comment type="caution">
    <text evidence="1">The sequence shown here is derived from an EMBL/GenBank/DDBJ whole genome shotgun (WGS) entry which is preliminary data.</text>
</comment>
<reference evidence="2" key="1">
    <citation type="submission" date="2019-07" db="EMBL/GenBank/DDBJ databases">
        <title>Helicobacter labacensis sp. nov., Helicobacter mehlei sp. nov. and Helicobacter vulpis sp. nov., isolated from gastric mucosa of red fox (Vulpis vulpis).</title>
        <authorList>
            <person name="Papic B."/>
        </authorList>
    </citation>
    <scope>NUCLEOTIDE SEQUENCE [LARGE SCALE GENOMIC DNA]</scope>
    <source>
        <strain evidence="2">L8b</strain>
    </source>
</reference>